<organism evidence="1">
    <name type="scientific">Yersinia pseudotuberculosis serotype O:3 (strain YPIII)</name>
    <dbReference type="NCBI Taxonomy" id="502800"/>
    <lineage>
        <taxon>Bacteria</taxon>
        <taxon>Pseudomonadati</taxon>
        <taxon>Pseudomonadota</taxon>
        <taxon>Gammaproteobacteria</taxon>
        <taxon>Enterobacterales</taxon>
        <taxon>Yersiniaceae</taxon>
        <taxon>Yersinia</taxon>
    </lineage>
</organism>
<evidence type="ECO:0008006" key="2">
    <source>
        <dbReference type="Google" id="ProtNLM"/>
    </source>
</evidence>
<dbReference type="AlphaFoldDB" id="A0A0H3AZN6"/>
<sequence length="133" mass="15269">MDKKLIQLIHVGKSALAWDDETYRDVIYRLTGKTSSAKCSIEQQERIVAYMRAHGFEPKPAPTRGRRPSVPASKKTILSKIEALLTDANRPWSYAESMAQHMFQVRYVDWLPLDKLTKLMQALIIDAKRRGKP</sequence>
<dbReference type="RefSeq" id="WP_012303404.1">
    <property type="nucleotide sequence ID" value="NZ_CP009792.1"/>
</dbReference>
<name>A0A0H3AZN6_YERPY</name>
<dbReference type="PATRIC" id="fig|502800.11.peg.807"/>
<evidence type="ECO:0000313" key="1">
    <source>
        <dbReference type="EMBL" id="ACA66515.1"/>
    </source>
</evidence>
<accession>A0A0H3AZN6</accession>
<dbReference type="InterPro" id="IPR009363">
    <property type="entry name" value="Phage_Mu_Gp16"/>
</dbReference>
<dbReference type="EMBL" id="CP000950">
    <property type="protein sequence ID" value="ACA66515.1"/>
    <property type="molecule type" value="Genomic_DNA"/>
</dbReference>
<gene>
    <name evidence="1" type="ordered locus">YPK_0202</name>
</gene>
<reference evidence="1" key="1">
    <citation type="submission" date="2008-02" db="EMBL/GenBank/DDBJ databases">
        <title>Complete sequence of Yersinia pseudotuberculosis YPIII.</title>
        <authorList>
            <consortium name="US DOE Joint Genome Institute"/>
            <person name="Challacombe J.F."/>
            <person name="Bruce D."/>
            <person name="Detter J.C."/>
            <person name="Green L."/>
            <person name="Land M."/>
            <person name="Munk C."/>
            <person name="Lindler L.E."/>
            <person name="Nikolich M.P."/>
            <person name="Brettin T."/>
        </authorList>
    </citation>
    <scope>NUCLEOTIDE SEQUENCE</scope>
    <source>
        <strain evidence="1">YPIII</strain>
    </source>
</reference>
<protein>
    <recommendedName>
        <fullName evidence="2">Mu-like prophage protein gp16</fullName>
    </recommendedName>
</protein>
<dbReference type="Pfam" id="PF06252">
    <property type="entry name" value="GemA"/>
    <property type="match status" value="1"/>
</dbReference>
<proteinExistence type="predicted"/>
<dbReference type="KEGG" id="ypy:YPK_0202"/>